<dbReference type="OrthoDB" id="9764363at2"/>
<evidence type="ECO:0000256" key="5">
    <source>
        <dbReference type="ARBA" id="ARBA00022825"/>
    </source>
</evidence>
<keyword evidence="6" id="KW-0472">Membrane</keyword>
<keyword evidence="11" id="KW-1185">Reference proteome</keyword>
<keyword evidence="3 10" id="KW-0645">Protease</keyword>
<dbReference type="Pfam" id="PF01343">
    <property type="entry name" value="Peptidase_S49"/>
    <property type="match status" value="2"/>
</dbReference>
<keyword evidence="4" id="KW-0378">Hydrolase</keyword>
<dbReference type="PANTHER" id="PTHR33209">
    <property type="entry name" value="PROTEASE 4"/>
    <property type="match status" value="1"/>
</dbReference>
<dbReference type="PIRSF" id="PIRSF001217">
    <property type="entry name" value="Protease_4_SppA"/>
    <property type="match status" value="1"/>
</dbReference>
<evidence type="ECO:0000259" key="9">
    <source>
        <dbReference type="Pfam" id="PF01343"/>
    </source>
</evidence>
<dbReference type="Gene3D" id="3.90.226.10">
    <property type="entry name" value="2-enoyl-CoA Hydratase, Chain A, domain 1"/>
    <property type="match status" value="3"/>
</dbReference>
<evidence type="ECO:0000256" key="1">
    <source>
        <dbReference type="ARBA" id="ARBA00004370"/>
    </source>
</evidence>
<feature type="active site" description="Nucleophile" evidence="7">
    <location>
        <position position="374"/>
    </location>
</feature>
<dbReference type="InterPro" id="IPR004635">
    <property type="entry name" value="Pept_S49_SppA"/>
</dbReference>
<dbReference type="GO" id="GO:0008236">
    <property type="term" value="F:serine-type peptidase activity"/>
    <property type="evidence" value="ECO:0007669"/>
    <property type="project" value="UniProtKB-KW"/>
</dbReference>
<feature type="domain" description="Peptidase S49" evidence="9">
    <location>
        <begin position="97"/>
        <end position="246"/>
    </location>
</feature>
<dbReference type="PANTHER" id="PTHR33209:SF1">
    <property type="entry name" value="PEPTIDASE S49 DOMAIN-CONTAINING PROTEIN"/>
    <property type="match status" value="1"/>
</dbReference>
<feature type="domain" description="Peptidase S49" evidence="9">
    <location>
        <begin position="358"/>
        <end position="507"/>
    </location>
</feature>
<comment type="subcellular location">
    <subcellularLocation>
        <location evidence="1">Membrane</location>
    </subcellularLocation>
</comment>
<dbReference type="RefSeq" id="WP_073383804.1">
    <property type="nucleotide sequence ID" value="NZ_FQZK01000028.1"/>
</dbReference>
<sequence length="573" mass="60828">MVDLAKITQPLSLDRFGPRRDGPLVLELDLTEGVADEAPGDPIGQLVNRRRQQYLDVVEGIRRGARDPGVAALLVRVDTRSLGFAKVQELRACVADFRAAGKPAVAWADSFGEAGDGNLPYYLACAFSEIAMAPTGVLGLTGLQLRSTFVKGALDKLGLGYEVGRRHEYKNALNGVTETGFTDAHREAVGRIAASLGDQLAEGVARARSLTVDAVRSLVSRGPFVGAEAVDEGLVDRLAYRDEIYAGLLSRVAGEDGPEPRLSFVTRYHRRHTPAPRPRVAGGADHIALITATGTISLGRTRRSPLGGGTVMGSDTVAAAFRAARRDPHVKAVVFRVDSRGGSPTASDAIRRESQLTREAGIPVVATMGDVAGSGGYYVTLGADAIVAQPGTLTGSIGVIVGKPVLGPLLERYGITSDAVAVGDHAGMFDTDRPFSESEWERVNALLDQVYEDFTGKVATARGMTRDEVHEVARGRVWTGRDAHERGLVDALGGLETAVRRARELAGGRALPLRPFPHRHPLDRLRPHESSEDPAAAQPQSALDAWGSLRGVAAALGLPEAGALTMPDLGRLR</sequence>
<evidence type="ECO:0000313" key="11">
    <source>
        <dbReference type="Proteomes" id="UP000184452"/>
    </source>
</evidence>
<organism evidence="10 11">
    <name type="scientific">Nocardiopsis flavescens</name>
    <dbReference type="NCBI Taxonomy" id="758803"/>
    <lineage>
        <taxon>Bacteria</taxon>
        <taxon>Bacillati</taxon>
        <taxon>Actinomycetota</taxon>
        <taxon>Actinomycetes</taxon>
        <taxon>Streptosporangiales</taxon>
        <taxon>Nocardiopsidaceae</taxon>
        <taxon>Nocardiopsis</taxon>
    </lineage>
</organism>
<evidence type="ECO:0000256" key="4">
    <source>
        <dbReference type="ARBA" id="ARBA00022801"/>
    </source>
</evidence>
<dbReference type="InterPro" id="IPR002142">
    <property type="entry name" value="Peptidase_S49"/>
</dbReference>
<dbReference type="GO" id="GO:0006465">
    <property type="term" value="P:signal peptide processing"/>
    <property type="evidence" value="ECO:0007669"/>
    <property type="project" value="InterPro"/>
</dbReference>
<dbReference type="Proteomes" id="UP000184452">
    <property type="component" value="Unassembled WGS sequence"/>
</dbReference>
<dbReference type="CDD" id="cd07023">
    <property type="entry name" value="S49_Sppa_N_C"/>
    <property type="match status" value="1"/>
</dbReference>
<reference evidence="10 11" key="1">
    <citation type="submission" date="2016-11" db="EMBL/GenBank/DDBJ databases">
        <authorList>
            <person name="Jaros S."/>
            <person name="Januszkiewicz K."/>
            <person name="Wedrychowicz H."/>
        </authorList>
    </citation>
    <scope>NUCLEOTIDE SEQUENCE [LARGE SCALE GENOMIC DNA]</scope>
    <source>
        <strain evidence="10 11">CGMCC 4.5723</strain>
    </source>
</reference>
<evidence type="ECO:0000313" key="10">
    <source>
        <dbReference type="EMBL" id="SHK69634.1"/>
    </source>
</evidence>
<evidence type="ECO:0000256" key="7">
    <source>
        <dbReference type="PIRSR" id="PIRSR001217-1"/>
    </source>
</evidence>
<dbReference type="InterPro" id="IPR004634">
    <property type="entry name" value="Pept_S49_pIV"/>
</dbReference>
<dbReference type="SUPFAM" id="SSF52096">
    <property type="entry name" value="ClpP/crotonase"/>
    <property type="match status" value="2"/>
</dbReference>
<keyword evidence="5" id="KW-0720">Serine protease</keyword>
<accession>A0A1M6UK67</accession>
<feature type="active site" description="Proton donor/acceptor" evidence="7">
    <location>
        <position position="170"/>
    </location>
</feature>
<gene>
    <name evidence="10" type="ORF">SAMN05421803_12842</name>
</gene>
<dbReference type="InterPro" id="IPR047272">
    <property type="entry name" value="S49_SppA_C"/>
</dbReference>
<protein>
    <submittedName>
        <fullName evidence="10">Protease-4</fullName>
    </submittedName>
</protein>
<dbReference type="InterPro" id="IPR029045">
    <property type="entry name" value="ClpP/crotonase-like_dom_sf"/>
</dbReference>
<evidence type="ECO:0000256" key="2">
    <source>
        <dbReference type="ARBA" id="ARBA00008683"/>
    </source>
</evidence>
<feature type="region of interest" description="Disordered" evidence="8">
    <location>
        <begin position="511"/>
        <end position="541"/>
    </location>
</feature>
<dbReference type="CDD" id="cd07018">
    <property type="entry name" value="S49_SppA_67K_type"/>
    <property type="match status" value="1"/>
</dbReference>
<dbReference type="STRING" id="758803.SAMN05421803_12842"/>
<dbReference type="AlphaFoldDB" id="A0A1M6UK67"/>
<feature type="compositionally biased region" description="Basic and acidic residues" evidence="8">
    <location>
        <begin position="520"/>
        <end position="531"/>
    </location>
</feature>
<proteinExistence type="inferred from homology"/>
<evidence type="ECO:0000256" key="8">
    <source>
        <dbReference type="SAM" id="MobiDB-lite"/>
    </source>
</evidence>
<dbReference type="InterPro" id="IPR047217">
    <property type="entry name" value="S49_SppA_67K_type_N"/>
</dbReference>
<name>A0A1M6UK67_9ACTN</name>
<evidence type="ECO:0000256" key="6">
    <source>
        <dbReference type="ARBA" id="ARBA00023136"/>
    </source>
</evidence>
<dbReference type="NCBIfam" id="TIGR00706">
    <property type="entry name" value="SppA_dom"/>
    <property type="match status" value="1"/>
</dbReference>
<dbReference type="GO" id="GO:0016020">
    <property type="term" value="C:membrane"/>
    <property type="evidence" value="ECO:0007669"/>
    <property type="project" value="UniProtKB-SubCell"/>
</dbReference>
<comment type="similarity">
    <text evidence="2">Belongs to the peptidase S49 family.</text>
</comment>
<dbReference type="EMBL" id="FQZK01000028">
    <property type="protein sequence ID" value="SHK69634.1"/>
    <property type="molecule type" value="Genomic_DNA"/>
</dbReference>
<evidence type="ECO:0000256" key="3">
    <source>
        <dbReference type="ARBA" id="ARBA00022670"/>
    </source>
</evidence>